<feature type="domain" description="Nephrocystin 3-like N-terminal" evidence="3">
    <location>
        <begin position="98"/>
        <end position="264"/>
    </location>
</feature>
<keyword evidence="5" id="KW-1185">Reference proteome</keyword>
<dbReference type="STRING" id="71717.A0A4Y7TLQ2"/>
<dbReference type="Proteomes" id="UP000298030">
    <property type="component" value="Unassembled WGS sequence"/>
</dbReference>
<gene>
    <name evidence="4" type="ORF">FA13DRAFT_1788902</name>
</gene>
<evidence type="ECO:0000256" key="2">
    <source>
        <dbReference type="SAM" id="MobiDB-lite"/>
    </source>
</evidence>
<feature type="compositionally biased region" description="Polar residues" evidence="2">
    <location>
        <begin position="22"/>
        <end position="34"/>
    </location>
</feature>
<sequence>MSLKKLFDSLRRTKSNGENRSGRARSQSSPGLTPASLTFFPNANAFHIGSFQYYENGGRGREGWETLLKHVAPNALYDSKSRFDSPKCDEDTRQGVNHEIMHWIQDSGSPTRTLCLTGAAGAGKSAIQQTIAERCAELSILAASFFFSAADTTRNGVEPVVATIAYQLALASPLLKGLICAAVERDPLVFSRALRTQVDTLIAHPVGQIQTPLHASEPLPYAILIDGLDECRDEQGRVELLLAIHQCLLSASLPAHFKIFIASRPEHAIFTALQPTGFLHGQAYHIRLNQAYDADSDIQRFLWRRFRTIASQTSDPRAKEIGWPGEKIVNILVVNASGQFIYAATTIKYISERRSSPVDRLHAVISWAPGTSIPSRPFAALDTLYHNILSKAGDNYLALEGNRGGDLVTILRAYDTIPDYSYGMSTWAWRTVFLNLTHGKLETLVSDLRSLIDVQQVEGFTSDEGNLEERLHLYHKSFFDFLEDPDRAGDLYVPESEVVAMVLSLCFSHLTDAFLSMRLEPAIRRFTRLGMWERLKERNILDKEMLRNDISLVESLLRILGAHDLARDVAAETRPWFTDLAVSKE</sequence>
<evidence type="ECO:0000313" key="4">
    <source>
        <dbReference type="EMBL" id="TEB34472.1"/>
    </source>
</evidence>
<dbReference type="AlphaFoldDB" id="A0A4Y7TLQ2"/>
<dbReference type="PANTHER" id="PTHR10039">
    <property type="entry name" value="AMELOGENIN"/>
    <property type="match status" value="1"/>
</dbReference>
<reference evidence="4 5" key="1">
    <citation type="journal article" date="2019" name="Nat. Ecol. Evol.">
        <title>Megaphylogeny resolves global patterns of mushroom evolution.</title>
        <authorList>
            <person name="Varga T."/>
            <person name="Krizsan K."/>
            <person name="Foldi C."/>
            <person name="Dima B."/>
            <person name="Sanchez-Garcia M."/>
            <person name="Sanchez-Ramirez S."/>
            <person name="Szollosi G.J."/>
            <person name="Szarkandi J.G."/>
            <person name="Papp V."/>
            <person name="Albert L."/>
            <person name="Andreopoulos W."/>
            <person name="Angelini C."/>
            <person name="Antonin V."/>
            <person name="Barry K.W."/>
            <person name="Bougher N.L."/>
            <person name="Buchanan P."/>
            <person name="Buyck B."/>
            <person name="Bense V."/>
            <person name="Catcheside P."/>
            <person name="Chovatia M."/>
            <person name="Cooper J."/>
            <person name="Damon W."/>
            <person name="Desjardin D."/>
            <person name="Finy P."/>
            <person name="Geml J."/>
            <person name="Haridas S."/>
            <person name="Hughes K."/>
            <person name="Justo A."/>
            <person name="Karasinski D."/>
            <person name="Kautmanova I."/>
            <person name="Kiss B."/>
            <person name="Kocsube S."/>
            <person name="Kotiranta H."/>
            <person name="LaButti K.M."/>
            <person name="Lechner B.E."/>
            <person name="Liimatainen K."/>
            <person name="Lipzen A."/>
            <person name="Lukacs Z."/>
            <person name="Mihaltcheva S."/>
            <person name="Morgado L.N."/>
            <person name="Niskanen T."/>
            <person name="Noordeloos M.E."/>
            <person name="Ohm R.A."/>
            <person name="Ortiz-Santana B."/>
            <person name="Ovrebo C."/>
            <person name="Racz N."/>
            <person name="Riley R."/>
            <person name="Savchenko A."/>
            <person name="Shiryaev A."/>
            <person name="Soop K."/>
            <person name="Spirin V."/>
            <person name="Szebenyi C."/>
            <person name="Tomsovsky M."/>
            <person name="Tulloss R.E."/>
            <person name="Uehling J."/>
            <person name="Grigoriev I.V."/>
            <person name="Vagvolgyi C."/>
            <person name="Papp T."/>
            <person name="Martin F.M."/>
            <person name="Miettinen O."/>
            <person name="Hibbett D.S."/>
            <person name="Nagy L.G."/>
        </authorList>
    </citation>
    <scope>NUCLEOTIDE SEQUENCE [LARGE SCALE GENOMIC DNA]</scope>
    <source>
        <strain evidence="4 5">FP101781</strain>
    </source>
</reference>
<dbReference type="PANTHER" id="PTHR10039:SF17">
    <property type="entry name" value="FUNGAL STAND N-TERMINAL GOODBYE DOMAIN-CONTAINING PROTEIN-RELATED"/>
    <property type="match status" value="1"/>
</dbReference>
<organism evidence="4 5">
    <name type="scientific">Coprinellus micaceus</name>
    <name type="common">Glistening ink-cap mushroom</name>
    <name type="synonym">Coprinus micaceus</name>
    <dbReference type="NCBI Taxonomy" id="71717"/>
    <lineage>
        <taxon>Eukaryota</taxon>
        <taxon>Fungi</taxon>
        <taxon>Dikarya</taxon>
        <taxon>Basidiomycota</taxon>
        <taxon>Agaricomycotina</taxon>
        <taxon>Agaricomycetes</taxon>
        <taxon>Agaricomycetidae</taxon>
        <taxon>Agaricales</taxon>
        <taxon>Agaricineae</taxon>
        <taxon>Psathyrellaceae</taxon>
        <taxon>Coprinellus</taxon>
    </lineage>
</organism>
<comment type="caution">
    <text evidence="4">The sequence shown here is derived from an EMBL/GenBank/DDBJ whole genome shotgun (WGS) entry which is preliminary data.</text>
</comment>
<dbReference type="InterPro" id="IPR056884">
    <property type="entry name" value="NPHP3-like_N"/>
</dbReference>
<evidence type="ECO:0000256" key="1">
    <source>
        <dbReference type="ARBA" id="ARBA00022737"/>
    </source>
</evidence>
<dbReference type="InterPro" id="IPR027417">
    <property type="entry name" value="P-loop_NTPase"/>
</dbReference>
<evidence type="ECO:0000259" key="3">
    <source>
        <dbReference type="Pfam" id="PF24883"/>
    </source>
</evidence>
<keyword evidence="1" id="KW-0677">Repeat</keyword>
<name>A0A4Y7TLQ2_COPMI</name>
<evidence type="ECO:0000313" key="5">
    <source>
        <dbReference type="Proteomes" id="UP000298030"/>
    </source>
</evidence>
<dbReference type="EMBL" id="QPFP01000009">
    <property type="protein sequence ID" value="TEB34472.1"/>
    <property type="molecule type" value="Genomic_DNA"/>
</dbReference>
<dbReference type="OrthoDB" id="3018344at2759"/>
<dbReference type="SUPFAM" id="SSF52540">
    <property type="entry name" value="P-loop containing nucleoside triphosphate hydrolases"/>
    <property type="match status" value="1"/>
</dbReference>
<feature type="compositionally biased region" description="Basic and acidic residues" evidence="2">
    <location>
        <begin position="1"/>
        <end position="21"/>
    </location>
</feature>
<protein>
    <recommendedName>
        <fullName evidence="3">Nephrocystin 3-like N-terminal domain-containing protein</fullName>
    </recommendedName>
</protein>
<dbReference type="Pfam" id="PF24883">
    <property type="entry name" value="NPHP3_N"/>
    <property type="match status" value="1"/>
</dbReference>
<accession>A0A4Y7TLQ2</accession>
<feature type="region of interest" description="Disordered" evidence="2">
    <location>
        <begin position="1"/>
        <end position="34"/>
    </location>
</feature>
<proteinExistence type="predicted"/>